<evidence type="ECO:0000256" key="8">
    <source>
        <dbReference type="SAM" id="MobiDB-lite"/>
    </source>
</evidence>
<dbReference type="GO" id="GO:0005886">
    <property type="term" value="C:plasma membrane"/>
    <property type="evidence" value="ECO:0007669"/>
    <property type="project" value="UniProtKB-SubCell"/>
</dbReference>
<keyword evidence="5" id="KW-1133">Transmembrane helix</keyword>
<accession>A0A556U8U7</accession>
<feature type="compositionally biased region" description="Acidic residues" evidence="8">
    <location>
        <begin position="259"/>
        <end position="274"/>
    </location>
</feature>
<dbReference type="PANTHER" id="PTHR16024">
    <property type="entry name" value="XK-RELATED PROTEIN"/>
    <property type="match status" value="1"/>
</dbReference>
<feature type="compositionally biased region" description="Basic and acidic residues" evidence="8">
    <location>
        <begin position="218"/>
        <end position="235"/>
    </location>
</feature>
<evidence type="ECO:0000313" key="10">
    <source>
        <dbReference type="EMBL" id="TSO15216.1"/>
    </source>
</evidence>
<reference evidence="10 11" key="1">
    <citation type="journal article" date="2019" name="Genome Biol. Evol.">
        <title>Whole-Genome Sequencing of the Giant Devil Catfish, Bagarius yarrelli.</title>
        <authorList>
            <person name="Jiang W."/>
            <person name="Lv Y."/>
            <person name="Cheng L."/>
            <person name="Yang K."/>
            <person name="Chao B."/>
            <person name="Wang X."/>
            <person name="Li Y."/>
            <person name="Pan X."/>
            <person name="You X."/>
            <person name="Zhang Y."/>
            <person name="Yang J."/>
            <person name="Li J."/>
            <person name="Zhang X."/>
            <person name="Liu S."/>
            <person name="Sun C."/>
            <person name="Yang J."/>
            <person name="Shi Q."/>
        </authorList>
    </citation>
    <scope>NUCLEOTIDE SEQUENCE [LARGE SCALE GENOMIC DNA]</scope>
    <source>
        <strain evidence="10">JWS20170419001</strain>
        <tissue evidence="10">Muscle</tissue>
    </source>
</reference>
<evidence type="ECO:0000256" key="1">
    <source>
        <dbReference type="ARBA" id="ARBA00004651"/>
    </source>
</evidence>
<evidence type="ECO:0000256" key="5">
    <source>
        <dbReference type="ARBA" id="ARBA00022989"/>
    </source>
</evidence>
<dbReference type="InterPro" id="IPR050895">
    <property type="entry name" value="XK-related_scramblase"/>
</dbReference>
<comment type="caution">
    <text evidence="10">The sequence shown here is derived from an EMBL/GenBank/DDBJ whole genome shotgun (WGS) entry which is preliminary data.</text>
</comment>
<dbReference type="AlphaFoldDB" id="A0A556U8U7"/>
<feature type="compositionally biased region" description="Low complexity" evidence="8">
    <location>
        <begin position="308"/>
        <end position="319"/>
    </location>
</feature>
<evidence type="ECO:0000313" key="11">
    <source>
        <dbReference type="Proteomes" id="UP000319801"/>
    </source>
</evidence>
<feature type="signal peptide" evidence="9">
    <location>
        <begin position="1"/>
        <end position="24"/>
    </location>
</feature>
<dbReference type="PANTHER" id="PTHR16024:SF15">
    <property type="entry name" value="XK-RELATED PROTEIN 5"/>
    <property type="match status" value="1"/>
</dbReference>
<evidence type="ECO:0000256" key="7">
    <source>
        <dbReference type="RuleBase" id="RU910716"/>
    </source>
</evidence>
<dbReference type="InterPro" id="IPR018629">
    <property type="entry name" value="XK-rel"/>
</dbReference>
<keyword evidence="3" id="KW-1003">Cell membrane</keyword>
<evidence type="ECO:0000256" key="4">
    <source>
        <dbReference type="ARBA" id="ARBA00022692"/>
    </source>
</evidence>
<keyword evidence="11" id="KW-1185">Reference proteome</keyword>
<keyword evidence="9" id="KW-0732">Signal</keyword>
<dbReference type="Proteomes" id="UP000319801">
    <property type="component" value="Unassembled WGS sequence"/>
</dbReference>
<keyword evidence="4" id="KW-0812">Transmembrane</keyword>
<evidence type="ECO:0000256" key="9">
    <source>
        <dbReference type="SAM" id="SignalP"/>
    </source>
</evidence>
<keyword evidence="6" id="KW-0472">Membrane</keyword>
<evidence type="ECO:0000256" key="3">
    <source>
        <dbReference type="ARBA" id="ARBA00022475"/>
    </source>
</evidence>
<proteinExistence type="inferred from homology"/>
<evidence type="ECO:0000256" key="6">
    <source>
        <dbReference type="ARBA" id="ARBA00023136"/>
    </source>
</evidence>
<dbReference type="OrthoDB" id="6348184at2759"/>
<evidence type="ECO:0000256" key="2">
    <source>
        <dbReference type="ARBA" id="ARBA00008789"/>
    </source>
</evidence>
<dbReference type="Pfam" id="PF09815">
    <property type="entry name" value="XK-related"/>
    <property type="match status" value="1"/>
</dbReference>
<name>A0A556U8U7_BAGYA</name>
<feature type="region of interest" description="Disordered" evidence="8">
    <location>
        <begin position="204"/>
        <end position="330"/>
    </location>
</feature>
<dbReference type="EMBL" id="VCAZ01000064">
    <property type="protein sequence ID" value="TSO15216.1"/>
    <property type="molecule type" value="Genomic_DNA"/>
</dbReference>
<comment type="similarity">
    <text evidence="2 7">Belongs to the XK family.</text>
</comment>
<gene>
    <name evidence="10" type="ORF">Baya_9862</name>
</gene>
<feature type="compositionally biased region" description="Basic and acidic residues" evidence="8">
    <location>
        <begin position="246"/>
        <end position="258"/>
    </location>
</feature>
<protein>
    <recommendedName>
        <fullName evidence="7">XK-related protein</fullName>
    </recommendedName>
</protein>
<organism evidence="10 11">
    <name type="scientific">Bagarius yarrelli</name>
    <name type="common">Goonch</name>
    <name type="synonym">Bagrus yarrelli</name>
    <dbReference type="NCBI Taxonomy" id="175774"/>
    <lineage>
        <taxon>Eukaryota</taxon>
        <taxon>Metazoa</taxon>
        <taxon>Chordata</taxon>
        <taxon>Craniata</taxon>
        <taxon>Vertebrata</taxon>
        <taxon>Euteleostomi</taxon>
        <taxon>Actinopterygii</taxon>
        <taxon>Neopterygii</taxon>
        <taxon>Teleostei</taxon>
        <taxon>Ostariophysi</taxon>
        <taxon>Siluriformes</taxon>
        <taxon>Sisoridae</taxon>
        <taxon>Sisorinae</taxon>
        <taxon>Bagarius</taxon>
    </lineage>
</organism>
<sequence>MQQVDVAALRLLDVLLLTLPQALTHTYVLTEAEFSLTSPGKWAWRSFNLVFGGVHIFLFLNVKDGPSRYRMAGFYTVMLLENVTLVLAASDILTDASWESLTVPTAVLCSFLLEISHTVHHGAQAGSACLDQVDSSYSLADKSLALPSLRPPLSSSHPSFSLLEHSGSCGAKAGTECRHHHWLLVRLALKTGDPVKIERSFGAGGVTGIASEEQDDNSQEKSEGEEGREDGMYARDEDDTLAPLSDCKDEFESVSEARDDVEEEDMGEEMDSVDSEWKRSSPEGKSVFGDSSEPDYCPTESSSTLYFSADPQSPSSASDPRLDRVEVSGPLLTGPRRHVFLSARGLEDDKGF</sequence>
<comment type="subcellular location">
    <subcellularLocation>
        <location evidence="1">Cell membrane</location>
        <topology evidence="1">Multi-pass membrane protein</topology>
    </subcellularLocation>
    <subcellularLocation>
        <location evidence="7">Membrane</location>
        <topology evidence="7">Multi-pass membrane protein</topology>
    </subcellularLocation>
</comment>
<feature type="chain" id="PRO_5021993473" description="XK-related protein" evidence="9">
    <location>
        <begin position="25"/>
        <end position="352"/>
    </location>
</feature>